<reference evidence="2 3" key="1">
    <citation type="submission" date="2019-02" db="EMBL/GenBank/DDBJ databases">
        <title>Comparative genomic analysis of the Hafnia genus genomes.</title>
        <authorList>
            <person name="Zhiqiu Y."/>
            <person name="Chao Y."/>
            <person name="Yuhui D."/>
            <person name="Di H."/>
            <person name="Bin L."/>
        </authorList>
    </citation>
    <scope>NUCLEOTIDE SEQUENCE [LARGE SCALE GENOMIC DNA]</scope>
    <source>
        <strain evidence="2 3">PCM_1210</strain>
    </source>
</reference>
<organism evidence="2 3">
    <name type="scientific">Hafnia alvei</name>
    <dbReference type="NCBI Taxonomy" id="569"/>
    <lineage>
        <taxon>Bacteria</taxon>
        <taxon>Pseudomonadati</taxon>
        <taxon>Pseudomonadota</taxon>
        <taxon>Gammaproteobacteria</taxon>
        <taxon>Enterobacterales</taxon>
        <taxon>Hafniaceae</taxon>
        <taxon>Hafnia</taxon>
    </lineage>
</organism>
<dbReference type="AlphaFoldDB" id="A0ABD7Q3K1"/>
<dbReference type="Proteomes" id="UP000291600">
    <property type="component" value="Unassembled WGS sequence"/>
</dbReference>
<evidence type="ECO:0000313" key="2">
    <source>
        <dbReference type="EMBL" id="TBL66690.1"/>
    </source>
</evidence>
<dbReference type="Gene3D" id="2.60.40.1090">
    <property type="entry name" value="Fimbrial-type adhesion domain"/>
    <property type="match status" value="1"/>
</dbReference>
<evidence type="ECO:0000259" key="1">
    <source>
        <dbReference type="Pfam" id="PF00419"/>
    </source>
</evidence>
<proteinExistence type="predicted"/>
<dbReference type="SUPFAM" id="SSF49401">
    <property type="entry name" value="Bacterial adhesins"/>
    <property type="match status" value="1"/>
</dbReference>
<dbReference type="PANTHER" id="PTHR33420:SF9">
    <property type="entry name" value="MINOR FIMBRIAL SUBUNIT"/>
    <property type="match status" value="1"/>
</dbReference>
<comment type="caution">
    <text evidence="2">The sequence shown here is derived from an EMBL/GenBank/DDBJ whole genome shotgun (WGS) entry which is preliminary data.</text>
</comment>
<evidence type="ECO:0000313" key="3">
    <source>
        <dbReference type="Proteomes" id="UP000291600"/>
    </source>
</evidence>
<dbReference type="InterPro" id="IPR036937">
    <property type="entry name" value="Adhesion_dom_fimbrial_sf"/>
</dbReference>
<name>A0ABD7Q3K1_HAFAL</name>
<dbReference type="RefSeq" id="WP_130971369.1">
    <property type="nucleotide sequence ID" value="NZ_SITJ01000076.1"/>
</dbReference>
<accession>A0ABD7Q3K1</accession>
<dbReference type="InterPro" id="IPR008966">
    <property type="entry name" value="Adhesion_dom_sf"/>
</dbReference>
<sequence length="208" mass="22938">MNNLIYQQLSQSILSVILITTAALNASSVRASNDLSFIDKITHRSAESDASPVNAIFHGELVEDPCVVSTESETQDIEFGQREKTFFYIHSDNPVTTPIAFNLVLKECDLTLGKKVKVSLIGDDDSEDPGYLRIKGQAEGVAIGLASTQDGTVVEMPINTGITYFLHDQSDNILTFQAYLKGNPKRIEKRTIVEGDFTAIAEFQLEYD</sequence>
<dbReference type="InterPro" id="IPR050263">
    <property type="entry name" value="Bact_Fimbrial_Adh_Pro"/>
</dbReference>
<dbReference type="PANTHER" id="PTHR33420">
    <property type="entry name" value="FIMBRIAL SUBUNIT ELFA-RELATED"/>
    <property type="match status" value="1"/>
</dbReference>
<dbReference type="InterPro" id="IPR000259">
    <property type="entry name" value="Adhesion_dom_fimbrial"/>
</dbReference>
<dbReference type="Pfam" id="PF00419">
    <property type="entry name" value="Fimbrial"/>
    <property type="match status" value="1"/>
</dbReference>
<protein>
    <submittedName>
        <fullName evidence="2">Type 1 fimbrial protein</fullName>
    </submittedName>
</protein>
<gene>
    <name evidence="2" type="ORF">EYY96_17120</name>
</gene>
<feature type="domain" description="Fimbrial-type adhesion" evidence="1">
    <location>
        <begin position="57"/>
        <end position="208"/>
    </location>
</feature>
<dbReference type="EMBL" id="SITJ01000076">
    <property type="protein sequence ID" value="TBL66690.1"/>
    <property type="molecule type" value="Genomic_DNA"/>
</dbReference>